<evidence type="ECO:0000259" key="3">
    <source>
        <dbReference type="SMART" id="SM00823"/>
    </source>
</evidence>
<keyword evidence="2" id="KW-0597">Phosphoprotein</keyword>
<dbReference type="Proteomes" id="UP000603227">
    <property type="component" value="Unassembled WGS sequence"/>
</dbReference>
<dbReference type="InterPro" id="IPR036736">
    <property type="entry name" value="ACP-like_sf"/>
</dbReference>
<reference evidence="4" key="1">
    <citation type="journal article" date="2014" name="Int. J. Syst. Evol. Microbiol.">
        <title>Complete genome sequence of Corynebacterium casei LMG S-19264T (=DSM 44701T), isolated from a smear-ripened cheese.</title>
        <authorList>
            <consortium name="US DOE Joint Genome Institute (JGI-PGF)"/>
            <person name="Walter F."/>
            <person name="Albersmeier A."/>
            <person name="Kalinowski J."/>
            <person name="Ruckert C."/>
        </authorList>
    </citation>
    <scope>NUCLEOTIDE SEQUENCE</scope>
    <source>
        <strain evidence="4">CGMCC 4.7403</strain>
    </source>
</reference>
<dbReference type="GO" id="GO:0031177">
    <property type="term" value="F:phosphopantetheine binding"/>
    <property type="evidence" value="ECO:0007669"/>
    <property type="project" value="InterPro"/>
</dbReference>
<keyword evidence="5" id="KW-1185">Reference proteome</keyword>
<gene>
    <name evidence="4" type="ORF">GCM10017771_31770</name>
</gene>
<organism evidence="4 5">
    <name type="scientific">Streptomyces capitiformicae</name>
    <dbReference type="NCBI Taxonomy" id="2014920"/>
    <lineage>
        <taxon>Bacteria</taxon>
        <taxon>Bacillati</taxon>
        <taxon>Actinomycetota</taxon>
        <taxon>Actinomycetes</taxon>
        <taxon>Kitasatosporales</taxon>
        <taxon>Streptomycetaceae</taxon>
        <taxon>Streptomyces</taxon>
    </lineage>
</organism>
<dbReference type="SMART" id="SM00823">
    <property type="entry name" value="PKS_PP"/>
    <property type="match status" value="1"/>
</dbReference>
<dbReference type="InterPro" id="IPR009081">
    <property type="entry name" value="PP-bd_ACP"/>
</dbReference>
<dbReference type="SUPFAM" id="SSF47336">
    <property type="entry name" value="ACP-like"/>
    <property type="match status" value="1"/>
</dbReference>
<protein>
    <recommendedName>
        <fullName evidence="3">Polyketide synthase-like phosphopantetheine-binding domain-containing protein</fullName>
    </recommendedName>
</protein>
<reference evidence="4" key="2">
    <citation type="submission" date="2020-09" db="EMBL/GenBank/DDBJ databases">
        <authorList>
            <person name="Sun Q."/>
            <person name="Zhou Y."/>
        </authorList>
    </citation>
    <scope>NUCLEOTIDE SEQUENCE</scope>
    <source>
        <strain evidence="4">CGMCC 4.7403</strain>
    </source>
</reference>
<dbReference type="RefSeq" id="WP_189783106.1">
    <property type="nucleotide sequence ID" value="NZ_BNAT01000009.1"/>
</dbReference>
<accession>A0A919L8N4</accession>
<name>A0A919L8N4_9ACTN</name>
<evidence type="ECO:0000313" key="5">
    <source>
        <dbReference type="Proteomes" id="UP000603227"/>
    </source>
</evidence>
<sequence length="115" mass="12432">MSPPYASSRWFQRLPGLLSAVGPDARARIIEQHICRALGEFLRVPPGHRLSAEEPLGHQGVDLVTALFLKRGLEQALGVTAHPADLLRGESVRALAENLATRIPHMRSPAADDAA</sequence>
<dbReference type="EMBL" id="BNAT01000009">
    <property type="protein sequence ID" value="GHH88048.1"/>
    <property type="molecule type" value="Genomic_DNA"/>
</dbReference>
<dbReference type="GO" id="GO:0017000">
    <property type="term" value="P:antibiotic biosynthetic process"/>
    <property type="evidence" value="ECO:0007669"/>
    <property type="project" value="UniProtKB-ARBA"/>
</dbReference>
<keyword evidence="1" id="KW-0596">Phosphopantetheine</keyword>
<proteinExistence type="predicted"/>
<evidence type="ECO:0000256" key="1">
    <source>
        <dbReference type="ARBA" id="ARBA00022450"/>
    </source>
</evidence>
<dbReference type="Gene3D" id="1.10.1200.10">
    <property type="entry name" value="ACP-like"/>
    <property type="match status" value="1"/>
</dbReference>
<evidence type="ECO:0000313" key="4">
    <source>
        <dbReference type="EMBL" id="GHH88048.1"/>
    </source>
</evidence>
<dbReference type="Pfam" id="PF00550">
    <property type="entry name" value="PP-binding"/>
    <property type="match status" value="1"/>
</dbReference>
<evidence type="ECO:0000256" key="2">
    <source>
        <dbReference type="ARBA" id="ARBA00022553"/>
    </source>
</evidence>
<comment type="caution">
    <text evidence="4">The sequence shown here is derived from an EMBL/GenBank/DDBJ whole genome shotgun (WGS) entry which is preliminary data.</text>
</comment>
<dbReference type="AlphaFoldDB" id="A0A919L8N4"/>
<feature type="domain" description="Polyketide synthase-like phosphopantetheine-binding" evidence="3">
    <location>
        <begin position="31"/>
        <end position="103"/>
    </location>
</feature>
<dbReference type="InterPro" id="IPR020806">
    <property type="entry name" value="PKS_PP-bd"/>
</dbReference>